<dbReference type="PANTHER" id="PTHR34512">
    <property type="entry name" value="CELL SURFACE PROTEIN"/>
    <property type="match status" value="1"/>
</dbReference>
<protein>
    <recommendedName>
        <fullName evidence="1">Pyrrolo-quinoline quinone repeat domain-containing protein</fullName>
    </recommendedName>
</protein>
<dbReference type="InterPro" id="IPR015943">
    <property type="entry name" value="WD40/YVTN_repeat-like_dom_sf"/>
</dbReference>
<dbReference type="Gene3D" id="2.130.10.10">
    <property type="entry name" value="YVTN repeat-like/Quinoprotein amine dehydrogenase"/>
    <property type="match status" value="1"/>
</dbReference>
<dbReference type="Pfam" id="PF13360">
    <property type="entry name" value="PQQ_2"/>
    <property type="match status" value="1"/>
</dbReference>
<dbReference type="EMBL" id="AP023354">
    <property type="protein sequence ID" value="BCJ28828.1"/>
    <property type="molecule type" value="Genomic_DNA"/>
</dbReference>
<evidence type="ECO:0000313" key="2">
    <source>
        <dbReference type="EMBL" id="BCJ28828.1"/>
    </source>
</evidence>
<name>A0A810L3V7_9ACTN</name>
<evidence type="ECO:0000313" key="3">
    <source>
        <dbReference type="Proteomes" id="UP000680750"/>
    </source>
</evidence>
<dbReference type="KEGG" id="aser:Asera_29360"/>
<evidence type="ECO:0000259" key="1">
    <source>
        <dbReference type="Pfam" id="PF13360"/>
    </source>
</evidence>
<feature type="domain" description="Pyrrolo-quinoline quinone repeat" evidence="1">
    <location>
        <begin position="54"/>
        <end position="188"/>
    </location>
</feature>
<gene>
    <name evidence="2" type="ORF">Asera_29360</name>
</gene>
<dbReference type="Proteomes" id="UP000680750">
    <property type="component" value="Chromosome"/>
</dbReference>
<sequence>MFGGRLRMTRGRVVIVVAVVVALLGSGLGAWWLATDHYGEQVSGPYGSYPGTAGTGAELGRFTGPVGLLDGLAIVGAGNRVRSGSGTRTVANAIAAVDLHTGSLYWSYRRSGHGVAAHTVTRSGTYVLWKDGLLVRLDSRTAQPSWHRQLDPQRSPRLAQTATGMLLVESARALVAVSPSDGTVRWQVHPATGCVFATRWAAPTARIVAIGTGSDGPGHCHDQVAGYRLSSGRVAWRHDVDGLADWLLPVDDDTVVDLDAAVWAADSGRRLRTLRHWRDGSAGGGLLFASDRHGVYATDPRTDRRLWGRPVPAGEDVTGLPTYLDRDHVCVVLRSTPAHGAARLRLSCYAPRNGEPAGGADVPVVAPAYLPAGDRATFRRSPTASITAASGGTIAVTETDAYLTGLGTAPPTVVLRQP</sequence>
<reference evidence="2" key="1">
    <citation type="submission" date="2020-08" db="EMBL/GenBank/DDBJ databases">
        <title>Whole genome shotgun sequence of Actinocatenispora sera NBRC 101916.</title>
        <authorList>
            <person name="Komaki H."/>
            <person name="Tamura T."/>
        </authorList>
    </citation>
    <scope>NUCLEOTIDE SEQUENCE</scope>
    <source>
        <strain evidence="2">NBRC 101916</strain>
    </source>
</reference>
<dbReference type="AlphaFoldDB" id="A0A810L3V7"/>
<keyword evidence="3" id="KW-1185">Reference proteome</keyword>
<proteinExistence type="predicted"/>
<dbReference type="SUPFAM" id="SSF50998">
    <property type="entry name" value="Quinoprotein alcohol dehydrogenase-like"/>
    <property type="match status" value="1"/>
</dbReference>
<dbReference type="InterPro" id="IPR011047">
    <property type="entry name" value="Quinoprotein_ADH-like_sf"/>
</dbReference>
<dbReference type="PANTHER" id="PTHR34512:SF30">
    <property type="entry name" value="OUTER MEMBRANE PROTEIN ASSEMBLY FACTOR BAMB"/>
    <property type="match status" value="1"/>
</dbReference>
<dbReference type="InterPro" id="IPR002372">
    <property type="entry name" value="PQQ_rpt_dom"/>
</dbReference>
<dbReference type="SMART" id="SM00564">
    <property type="entry name" value="PQQ"/>
    <property type="match status" value="3"/>
</dbReference>
<organism evidence="2 3">
    <name type="scientific">Actinocatenispora sera</name>
    <dbReference type="NCBI Taxonomy" id="390989"/>
    <lineage>
        <taxon>Bacteria</taxon>
        <taxon>Bacillati</taxon>
        <taxon>Actinomycetota</taxon>
        <taxon>Actinomycetes</taxon>
        <taxon>Micromonosporales</taxon>
        <taxon>Micromonosporaceae</taxon>
        <taxon>Actinocatenispora</taxon>
    </lineage>
</organism>
<dbReference type="InterPro" id="IPR018391">
    <property type="entry name" value="PQQ_b-propeller_rpt"/>
</dbReference>
<accession>A0A810L3V7</accession>